<protein>
    <recommendedName>
        <fullName evidence="4">Thionin-like protein 2</fullName>
    </recommendedName>
</protein>
<feature type="chain" id="PRO_5013085918" description="Thionin-like protein 2" evidence="1">
    <location>
        <begin position="32"/>
        <end position="112"/>
    </location>
</feature>
<feature type="non-terminal residue" evidence="2">
    <location>
        <position position="112"/>
    </location>
</feature>
<dbReference type="AlphaFoldDB" id="A0A1J6KA57"/>
<keyword evidence="3" id="KW-1185">Reference proteome</keyword>
<evidence type="ECO:0000256" key="1">
    <source>
        <dbReference type="SAM" id="SignalP"/>
    </source>
</evidence>
<organism evidence="2 3">
    <name type="scientific">Nicotiana attenuata</name>
    <name type="common">Coyote tobacco</name>
    <dbReference type="NCBI Taxonomy" id="49451"/>
    <lineage>
        <taxon>Eukaryota</taxon>
        <taxon>Viridiplantae</taxon>
        <taxon>Streptophyta</taxon>
        <taxon>Embryophyta</taxon>
        <taxon>Tracheophyta</taxon>
        <taxon>Spermatophyta</taxon>
        <taxon>Magnoliopsida</taxon>
        <taxon>eudicotyledons</taxon>
        <taxon>Gunneridae</taxon>
        <taxon>Pentapetalae</taxon>
        <taxon>asterids</taxon>
        <taxon>lamiids</taxon>
        <taxon>Solanales</taxon>
        <taxon>Solanaceae</taxon>
        <taxon>Nicotianoideae</taxon>
        <taxon>Nicotianeae</taxon>
        <taxon>Nicotiana</taxon>
    </lineage>
</organism>
<dbReference type="Proteomes" id="UP000187609">
    <property type="component" value="Unassembled WGS sequence"/>
</dbReference>
<name>A0A1J6KA57_NICAT</name>
<evidence type="ECO:0000313" key="2">
    <source>
        <dbReference type="EMBL" id="OIT21872.1"/>
    </source>
</evidence>
<dbReference type="EMBL" id="MJEQ01004048">
    <property type="protein sequence ID" value="OIT21872.1"/>
    <property type="molecule type" value="Genomic_DNA"/>
</dbReference>
<reference evidence="2" key="1">
    <citation type="submission" date="2016-11" db="EMBL/GenBank/DDBJ databases">
        <title>The genome of Nicotiana attenuata.</title>
        <authorList>
            <person name="Xu S."/>
            <person name="Brockmoeller T."/>
            <person name="Gaquerel E."/>
            <person name="Navarro A."/>
            <person name="Kuhl H."/>
            <person name="Gase K."/>
            <person name="Ling Z."/>
            <person name="Zhou W."/>
            <person name="Kreitzer C."/>
            <person name="Stanke M."/>
            <person name="Tang H."/>
            <person name="Lyons E."/>
            <person name="Pandey P."/>
            <person name="Pandey S.P."/>
            <person name="Timmermann B."/>
            <person name="Baldwin I.T."/>
        </authorList>
    </citation>
    <scope>NUCLEOTIDE SEQUENCE [LARGE SCALE GENOMIC DNA]</scope>
    <source>
        <strain evidence="2">UT</strain>
    </source>
</reference>
<gene>
    <name evidence="2" type="ORF">A4A49_65476</name>
</gene>
<dbReference type="Gramene" id="OIT21872">
    <property type="protein sequence ID" value="OIT21872"/>
    <property type="gene ID" value="A4A49_65476"/>
</dbReference>
<accession>A0A1J6KA57</accession>
<evidence type="ECO:0000313" key="3">
    <source>
        <dbReference type="Proteomes" id="UP000187609"/>
    </source>
</evidence>
<keyword evidence="1" id="KW-0732">Signal</keyword>
<comment type="caution">
    <text evidence="2">The sequence shown here is derived from an EMBL/GenBank/DDBJ whole genome shotgun (WGS) entry which is preliminary data.</text>
</comment>
<proteinExistence type="predicted"/>
<sequence>MAILAKTLQIHSLALLILISSSTILFQHAQGESIVAPCVITCGKKAVTCVVKCISTPDKCFQDCAVDIIRCMSSCLMPSAPPPTSMILDIDDSQDGASMERTSNFDMFRNPL</sequence>
<feature type="signal peptide" evidence="1">
    <location>
        <begin position="1"/>
        <end position="31"/>
    </location>
</feature>
<evidence type="ECO:0008006" key="4">
    <source>
        <dbReference type="Google" id="ProtNLM"/>
    </source>
</evidence>